<feature type="signal peptide" evidence="4">
    <location>
        <begin position="1"/>
        <end position="25"/>
    </location>
</feature>
<evidence type="ECO:0000313" key="6">
    <source>
        <dbReference type="EMBL" id="AIN97829.1"/>
    </source>
</evidence>
<keyword evidence="7" id="KW-1185">Reference proteome</keyword>
<dbReference type="eggNOG" id="KOG3770">
    <property type="taxonomic scope" value="Eukaryota"/>
</dbReference>
<feature type="domain" description="Calcineurin-like phosphoesterase" evidence="5">
    <location>
        <begin position="27"/>
        <end position="290"/>
    </location>
</feature>
<feature type="chain" id="PRO_5001839035" description="Calcineurin-like phosphoesterase domain-containing protein" evidence="4">
    <location>
        <begin position="26"/>
        <end position="511"/>
    </location>
</feature>
<keyword evidence="4" id="KW-0732">Signal</keyword>
<dbReference type="InterPro" id="IPR004843">
    <property type="entry name" value="Calcineurin-like_PHP"/>
</dbReference>
<gene>
    <name evidence="6" type="ORF">LPMP_203340</name>
</gene>
<dbReference type="GO" id="GO:0016787">
    <property type="term" value="F:hydrolase activity"/>
    <property type="evidence" value="ECO:0007669"/>
    <property type="project" value="UniProtKB-KW"/>
</dbReference>
<dbReference type="VEuPathDB" id="TriTrypDB:LPAL13_200039800"/>
<dbReference type="Pfam" id="PF00149">
    <property type="entry name" value="Metallophos"/>
    <property type="match status" value="1"/>
</dbReference>
<evidence type="ECO:0000259" key="5">
    <source>
        <dbReference type="Pfam" id="PF00149"/>
    </source>
</evidence>
<dbReference type="InterPro" id="IPR029052">
    <property type="entry name" value="Metallo-depent_PP-like"/>
</dbReference>
<accession>A0A088RRI0</accession>
<protein>
    <recommendedName>
        <fullName evidence="5">Calcineurin-like phosphoesterase domain-containing protein</fullName>
    </recommendedName>
</protein>
<dbReference type="VEuPathDB" id="TriTrypDB:LPMP_203340"/>
<keyword evidence="3" id="KW-0812">Transmembrane</keyword>
<keyword evidence="3" id="KW-0472">Membrane</keyword>
<dbReference type="SUPFAM" id="SSF56300">
    <property type="entry name" value="Metallo-dependent phosphatases"/>
    <property type="match status" value="1"/>
</dbReference>
<evidence type="ECO:0000313" key="7">
    <source>
        <dbReference type="Proteomes" id="UP000063063"/>
    </source>
</evidence>
<proteinExistence type="predicted"/>
<dbReference type="GeneID" id="22574545"/>
<dbReference type="PANTHER" id="PTHR10340">
    <property type="entry name" value="SPHINGOMYELIN PHOSPHODIESTERASE"/>
    <property type="match status" value="1"/>
</dbReference>
<evidence type="ECO:0000256" key="3">
    <source>
        <dbReference type="SAM" id="Phobius"/>
    </source>
</evidence>
<dbReference type="AlphaFoldDB" id="A0A088RRI0"/>
<sequence>MGLSAASAVAVLCFALCVGITTVGGIRATLISDIHYDPLYGTEKAKGCTDASYSVWGMPGCDSSPQLTARALEDVSAQNTSLLLYSGDWQRHSFLESGLEPDAIFKDLSRRFRNVTVDGSLGEVAFCASLGNNDVVPDYYYSWENETSVQQLTYRVDAMRDAGLLSDAEASVMVKCGYYTHEMANVHVIVLHTLLWAHSLRPPLASSVRDPCNQLSFLRNELVKARRDGKRAIIMGHIPPGIDLYAVLQRGFKSEEDDMFWKEEYVTAYDSIVSEFKDLIVVQLFGHTHHFRLLTMPRSGALALIIPAISPIFGNNPYYMVASFSNAWSLEDVLIRYATGDGVFHSGISAKFMLNLTVGLHSVADVRAAIALLATNDVMFERFITAFCGGEKRPQVFPKSECDNQCRYTLVCSMLENNYSTIQRCVAEFGDLPGPSRGTRLSGGMIAVIVLLSLLVIGAIVVLLLWSRKRRTALFWPNVGCSTWWNFFHWNQENTTVRLENIEMEVPPCRS</sequence>
<dbReference type="Gene3D" id="3.60.21.10">
    <property type="match status" value="1"/>
</dbReference>
<evidence type="ECO:0000256" key="1">
    <source>
        <dbReference type="ARBA" id="ARBA00022801"/>
    </source>
</evidence>
<keyword evidence="1" id="KW-0378">Hydrolase</keyword>
<dbReference type="OrthoDB" id="348678at2759"/>
<evidence type="ECO:0000256" key="2">
    <source>
        <dbReference type="ARBA" id="ARBA00023180"/>
    </source>
</evidence>
<dbReference type="RefSeq" id="XP_010698536.1">
    <property type="nucleotide sequence ID" value="XM_010700234.1"/>
</dbReference>
<name>A0A088RRI0_LEIPA</name>
<dbReference type="KEGG" id="lpan:LPMP_203340"/>
<dbReference type="Proteomes" id="UP000063063">
    <property type="component" value="Chromosome 20"/>
</dbReference>
<dbReference type="PANTHER" id="PTHR10340:SF57">
    <property type="entry name" value="METALLOPHOS DOMAIN-CONTAINING PROTEIN"/>
    <property type="match status" value="1"/>
</dbReference>
<organism evidence="6 7">
    <name type="scientific">Leishmania panamensis</name>
    <dbReference type="NCBI Taxonomy" id="5679"/>
    <lineage>
        <taxon>Eukaryota</taxon>
        <taxon>Discoba</taxon>
        <taxon>Euglenozoa</taxon>
        <taxon>Kinetoplastea</taxon>
        <taxon>Metakinetoplastina</taxon>
        <taxon>Trypanosomatida</taxon>
        <taxon>Trypanosomatidae</taxon>
        <taxon>Leishmaniinae</taxon>
        <taxon>Leishmania</taxon>
        <taxon>Leishmania guyanensis species complex</taxon>
    </lineage>
</organism>
<feature type="transmembrane region" description="Helical" evidence="3">
    <location>
        <begin position="445"/>
        <end position="466"/>
    </location>
</feature>
<keyword evidence="3" id="KW-1133">Transmembrane helix</keyword>
<evidence type="ECO:0000256" key="4">
    <source>
        <dbReference type="SAM" id="SignalP"/>
    </source>
</evidence>
<reference evidence="6 7" key="1">
    <citation type="journal article" date="2015" name="Sci. Rep.">
        <title>The genome of Leishmania panamensis: insights into genomics of the L. (Viannia) subgenus.</title>
        <authorList>
            <person name="Llanes A."/>
            <person name="Restrepo C.M."/>
            <person name="Vecchio G.D."/>
            <person name="Anguizola F.J."/>
            <person name="Lleonart R."/>
        </authorList>
    </citation>
    <scope>NUCLEOTIDE SEQUENCE [LARGE SCALE GENOMIC DNA]</scope>
    <source>
        <strain evidence="6 7">MHOM/PA/94/PSC-1</strain>
    </source>
</reference>
<keyword evidence="2" id="KW-0325">Glycoprotein</keyword>
<dbReference type="EMBL" id="CP009389">
    <property type="protein sequence ID" value="AIN97829.1"/>
    <property type="molecule type" value="Genomic_DNA"/>
</dbReference>